<reference evidence="2" key="1">
    <citation type="journal article" date="2020" name="Stud. Mycol.">
        <title>101 Dothideomycetes genomes: a test case for predicting lifestyles and emergence of pathogens.</title>
        <authorList>
            <person name="Haridas S."/>
            <person name="Albert R."/>
            <person name="Binder M."/>
            <person name="Bloem J."/>
            <person name="Labutti K."/>
            <person name="Salamov A."/>
            <person name="Andreopoulos B."/>
            <person name="Baker S."/>
            <person name="Barry K."/>
            <person name="Bills G."/>
            <person name="Bluhm B."/>
            <person name="Cannon C."/>
            <person name="Castanera R."/>
            <person name="Culley D."/>
            <person name="Daum C."/>
            <person name="Ezra D."/>
            <person name="Gonzalez J."/>
            <person name="Henrissat B."/>
            <person name="Kuo A."/>
            <person name="Liang C."/>
            <person name="Lipzen A."/>
            <person name="Lutzoni F."/>
            <person name="Magnuson J."/>
            <person name="Mondo S."/>
            <person name="Nolan M."/>
            <person name="Ohm R."/>
            <person name="Pangilinan J."/>
            <person name="Park H.-J."/>
            <person name="Ramirez L."/>
            <person name="Alfaro M."/>
            <person name="Sun H."/>
            <person name="Tritt A."/>
            <person name="Yoshinaga Y."/>
            <person name="Zwiers L.-H."/>
            <person name="Turgeon B."/>
            <person name="Goodwin S."/>
            <person name="Spatafora J."/>
            <person name="Crous P."/>
            <person name="Grigoriev I."/>
        </authorList>
    </citation>
    <scope>NUCLEOTIDE SEQUENCE</scope>
    <source>
        <strain evidence="2">SCOH1-5</strain>
    </source>
</reference>
<sequence>MPFVRTRERRPAGKLGRKVSRVFRRHQHAAVALRPTASSPPPPGPATPTTAGVAKLRHTVSKILTKCRPHHGAAKPMVDGSLEPRHRSAPCPHSALVARGPERIARIRSLFGSSSGHEKAAPKRKRSVRFEQYPDTSSGIEQLDGQSGEKLTMCEDSGNSEISGIPQSTAERLGALAANLNLDTGVRTVIHRAKSEKPQVPHIVTHFDDATSNGHAIEQRHSSPSTNSSATPFSRGSKGAWSPTSTASTGATSITSVTSPGSSGSRKRHSPEECQILSKGCEKGENLVLPPIQEDSSRSILIPVQEASVNVQPSVATVENAVAAKCAFETMYDPLFTKPHSPRSIRKKKFERYVNELAMSHDQRVTA</sequence>
<gene>
    <name evidence="2" type="ORF">CERZMDRAFT_96507</name>
</gene>
<accession>A0A6A6FJR8</accession>
<dbReference type="AlphaFoldDB" id="A0A6A6FJR8"/>
<feature type="compositionally biased region" description="Low complexity" evidence="1">
    <location>
        <begin position="240"/>
        <end position="259"/>
    </location>
</feature>
<evidence type="ECO:0000313" key="3">
    <source>
        <dbReference type="Proteomes" id="UP000799539"/>
    </source>
</evidence>
<feature type="region of interest" description="Disordered" evidence="1">
    <location>
        <begin position="216"/>
        <end position="272"/>
    </location>
</feature>
<keyword evidence="3" id="KW-1185">Reference proteome</keyword>
<feature type="region of interest" description="Disordered" evidence="1">
    <location>
        <begin position="32"/>
        <end position="51"/>
    </location>
</feature>
<dbReference type="EMBL" id="ML992670">
    <property type="protein sequence ID" value="KAF2213677.1"/>
    <property type="molecule type" value="Genomic_DNA"/>
</dbReference>
<dbReference type="OrthoDB" id="3638488at2759"/>
<proteinExistence type="predicted"/>
<dbReference type="Proteomes" id="UP000799539">
    <property type="component" value="Unassembled WGS sequence"/>
</dbReference>
<evidence type="ECO:0000313" key="2">
    <source>
        <dbReference type="EMBL" id="KAF2213677.1"/>
    </source>
</evidence>
<evidence type="ECO:0000256" key="1">
    <source>
        <dbReference type="SAM" id="MobiDB-lite"/>
    </source>
</evidence>
<feature type="compositionally biased region" description="Polar residues" evidence="1">
    <location>
        <begin position="222"/>
        <end position="234"/>
    </location>
</feature>
<protein>
    <submittedName>
        <fullName evidence="2">Uncharacterized protein</fullName>
    </submittedName>
</protein>
<name>A0A6A6FJR8_9PEZI</name>
<organism evidence="2 3">
    <name type="scientific">Cercospora zeae-maydis SCOH1-5</name>
    <dbReference type="NCBI Taxonomy" id="717836"/>
    <lineage>
        <taxon>Eukaryota</taxon>
        <taxon>Fungi</taxon>
        <taxon>Dikarya</taxon>
        <taxon>Ascomycota</taxon>
        <taxon>Pezizomycotina</taxon>
        <taxon>Dothideomycetes</taxon>
        <taxon>Dothideomycetidae</taxon>
        <taxon>Mycosphaerellales</taxon>
        <taxon>Mycosphaerellaceae</taxon>
        <taxon>Cercospora</taxon>
    </lineage>
</organism>